<organism evidence="1 2">
    <name type="scientific">Portunus trituberculatus</name>
    <name type="common">Swimming crab</name>
    <name type="synonym">Neptunus trituberculatus</name>
    <dbReference type="NCBI Taxonomy" id="210409"/>
    <lineage>
        <taxon>Eukaryota</taxon>
        <taxon>Metazoa</taxon>
        <taxon>Ecdysozoa</taxon>
        <taxon>Arthropoda</taxon>
        <taxon>Crustacea</taxon>
        <taxon>Multicrustacea</taxon>
        <taxon>Malacostraca</taxon>
        <taxon>Eumalacostraca</taxon>
        <taxon>Eucarida</taxon>
        <taxon>Decapoda</taxon>
        <taxon>Pleocyemata</taxon>
        <taxon>Brachyura</taxon>
        <taxon>Eubrachyura</taxon>
        <taxon>Portunoidea</taxon>
        <taxon>Portunidae</taxon>
        <taxon>Portuninae</taxon>
        <taxon>Portunus</taxon>
    </lineage>
</organism>
<sequence length="24" mass="3031">MPRKGRRTMRMRHALLMRFVMARK</sequence>
<evidence type="ECO:0000313" key="1">
    <source>
        <dbReference type="EMBL" id="MPC88962.1"/>
    </source>
</evidence>
<dbReference type="Proteomes" id="UP000324222">
    <property type="component" value="Unassembled WGS sequence"/>
</dbReference>
<comment type="caution">
    <text evidence="1">The sequence shown here is derived from an EMBL/GenBank/DDBJ whole genome shotgun (WGS) entry which is preliminary data.</text>
</comment>
<name>A0A5B7IY92_PORTR</name>
<gene>
    <name evidence="1" type="ORF">E2C01_083889</name>
</gene>
<proteinExistence type="predicted"/>
<accession>A0A5B7IY92</accession>
<protein>
    <submittedName>
        <fullName evidence="1">Uncharacterized protein</fullName>
    </submittedName>
</protein>
<dbReference type="AlphaFoldDB" id="A0A5B7IY92"/>
<keyword evidence="2" id="KW-1185">Reference proteome</keyword>
<reference evidence="1 2" key="1">
    <citation type="submission" date="2019-05" db="EMBL/GenBank/DDBJ databases">
        <title>Another draft genome of Portunus trituberculatus and its Hox gene families provides insights of decapod evolution.</title>
        <authorList>
            <person name="Jeong J.-H."/>
            <person name="Song I."/>
            <person name="Kim S."/>
            <person name="Choi T."/>
            <person name="Kim D."/>
            <person name="Ryu S."/>
            <person name="Kim W."/>
        </authorList>
    </citation>
    <scope>NUCLEOTIDE SEQUENCE [LARGE SCALE GENOMIC DNA]</scope>
    <source>
        <tissue evidence="1">Muscle</tissue>
    </source>
</reference>
<evidence type="ECO:0000313" key="2">
    <source>
        <dbReference type="Proteomes" id="UP000324222"/>
    </source>
</evidence>
<dbReference type="EMBL" id="VSRR010079498">
    <property type="protein sequence ID" value="MPC88962.1"/>
    <property type="molecule type" value="Genomic_DNA"/>
</dbReference>